<keyword evidence="1" id="KW-0547">Nucleotide-binding</keyword>
<evidence type="ECO:0000259" key="3">
    <source>
        <dbReference type="Pfam" id="PF09336"/>
    </source>
</evidence>
<dbReference type="AlphaFoldDB" id="A0A5B7DBH0"/>
<dbReference type="Pfam" id="PF09336">
    <property type="entry name" value="Vps4_C"/>
    <property type="match status" value="1"/>
</dbReference>
<dbReference type="InterPro" id="IPR015415">
    <property type="entry name" value="Spast_Vps4_C"/>
</dbReference>
<keyword evidence="5" id="KW-1185">Reference proteome</keyword>
<evidence type="ECO:0000313" key="4">
    <source>
        <dbReference type="EMBL" id="MPC18630.1"/>
    </source>
</evidence>
<evidence type="ECO:0000256" key="1">
    <source>
        <dbReference type="ARBA" id="ARBA00022741"/>
    </source>
</evidence>
<sequence>MEGHGAVKECKGQVGKVRPITLDDFVQALSCIKASVSDKDLHMDEGLEGAISSATEICRFMAELDTL</sequence>
<dbReference type="Proteomes" id="UP000324222">
    <property type="component" value="Unassembled WGS sequence"/>
</dbReference>
<comment type="caution">
    <text evidence="4">The sequence shown here is derived from an EMBL/GenBank/DDBJ whole genome shotgun (WGS) entry which is preliminary data.</text>
</comment>
<dbReference type="GO" id="GO:0005524">
    <property type="term" value="F:ATP binding"/>
    <property type="evidence" value="ECO:0007669"/>
    <property type="project" value="UniProtKB-KW"/>
</dbReference>
<keyword evidence="2" id="KW-0067">ATP-binding</keyword>
<reference evidence="4 5" key="1">
    <citation type="submission" date="2019-05" db="EMBL/GenBank/DDBJ databases">
        <title>Another draft genome of Portunus trituberculatus and its Hox gene families provides insights of decapod evolution.</title>
        <authorList>
            <person name="Jeong J.-H."/>
            <person name="Song I."/>
            <person name="Kim S."/>
            <person name="Choi T."/>
            <person name="Kim D."/>
            <person name="Ryu S."/>
            <person name="Kim W."/>
        </authorList>
    </citation>
    <scope>NUCLEOTIDE SEQUENCE [LARGE SCALE GENOMIC DNA]</scope>
    <source>
        <tissue evidence="4">Muscle</tissue>
    </source>
</reference>
<accession>A0A5B7DBH0</accession>
<evidence type="ECO:0000256" key="2">
    <source>
        <dbReference type="ARBA" id="ARBA00022840"/>
    </source>
</evidence>
<feature type="domain" description="Spastin/Vps4 C-terminal" evidence="3">
    <location>
        <begin position="17"/>
        <end position="42"/>
    </location>
</feature>
<name>A0A5B7DBH0_PORTR</name>
<proteinExistence type="predicted"/>
<evidence type="ECO:0000313" key="5">
    <source>
        <dbReference type="Proteomes" id="UP000324222"/>
    </source>
</evidence>
<gene>
    <name evidence="4" type="ORF">E2C01_011520</name>
</gene>
<protein>
    <recommendedName>
        <fullName evidence="3">Spastin/Vps4 C-terminal domain-containing protein</fullName>
    </recommendedName>
</protein>
<organism evidence="4 5">
    <name type="scientific">Portunus trituberculatus</name>
    <name type="common">Swimming crab</name>
    <name type="synonym">Neptunus trituberculatus</name>
    <dbReference type="NCBI Taxonomy" id="210409"/>
    <lineage>
        <taxon>Eukaryota</taxon>
        <taxon>Metazoa</taxon>
        <taxon>Ecdysozoa</taxon>
        <taxon>Arthropoda</taxon>
        <taxon>Crustacea</taxon>
        <taxon>Multicrustacea</taxon>
        <taxon>Malacostraca</taxon>
        <taxon>Eumalacostraca</taxon>
        <taxon>Eucarida</taxon>
        <taxon>Decapoda</taxon>
        <taxon>Pleocyemata</taxon>
        <taxon>Brachyura</taxon>
        <taxon>Eubrachyura</taxon>
        <taxon>Portunoidea</taxon>
        <taxon>Portunidae</taxon>
        <taxon>Portuninae</taxon>
        <taxon>Portunus</taxon>
    </lineage>
</organism>
<dbReference type="EMBL" id="VSRR010000697">
    <property type="protein sequence ID" value="MPC18630.1"/>
    <property type="molecule type" value="Genomic_DNA"/>
</dbReference>